<keyword evidence="4" id="KW-0378">Hydrolase</keyword>
<dbReference type="PANTHER" id="PTHR47053:SF1">
    <property type="entry name" value="MUREIN DD-ENDOPEPTIDASE MEPH-RELATED"/>
    <property type="match status" value="1"/>
</dbReference>
<dbReference type="RefSeq" id="WP_163249415.1">
    <property type="nucleotide sequence ID" value="NZ_SXDP01000007.1"/>
</dbReference>
<keyword evidence="5" id="KW-0788">Thiol protease</keyword>
<evidence type="ECO:0000259" key="9">
    <source>
        <dbReference type="PROSITE" id="PS51935"/>
    </source>
</evidence>
<dbReference type="Gene3D" id="6.10.250.3150">
    <property type="match status" value="1"/>
</dbReference>
<sequence>MNRKAVSVIVALALVVSVNVTTVKASPSKSGQGTNITEVQDKTKELESKIEVMDSKIENIIYKIEDNKKDIEKNKKDVEKLQKDIEKTQKDIDARKDVFNKRVRAMYISGVDSYADILLESKGVGDFLERLDTVKKIIGFDQGVISELNDKKQQVQNKKVSLDKKNSEIASLKVENEKKLSQIKNEKSIQQVALDKLNAEKKEYEARQKEAEKKQAEQIKSVQAKQSNVKSTSSNSGASTNYSRGGGTTVVPPSSANTGDVVSYAMNFLGTPYVWGGTSPSGFDCSGFVQYVYSHCGVSLPRTSESQMGVGTSISRDQLQPGDLVFFRGGGHVGIYVGGGSYIHAPHTGDVVKISSLSGNSSYCGAKRVR</sequence>
<keyword evidence="6" id="KW-0175">Coiled coil</keyword>
<evidence type="ECO:0000313" key="11">
    <source>
        <dbReference type="Proteomes" id="UP000473885"/>
    </source>
</evidence>
<feature type="compositionally biased region" description="Basic and acidic residues" evidence="7">
    <location>
        <begin position="205"/>
        <end position="217"/>
    </location>
</feature>
<feature type="domain" description="NlpC/P60" evidence="9">
    <location>
        <begin position="255"/>
        <end position="370"/>
    </location>
</feature>
<evidence type="ECO:0000256" key="5">
    <source>
        <dbReference type="ARBA" id="ARBA00022807"/>
    </source>
</evidence>
<dbReference type="PROSITE" id="PS51935">
    <property type="entry name" value="NLPC_P60"/>
    <property type="match status" value="1"/>
</dbReference>
<evidence type="ECO:0000256" key="3">
    <source>
        <dbReference type="ARBA" id="ARBA00022729"/>
    </source>
</evidence>
<evidence type="ECO:0000256" key="7">
    <source>
        <dbReference type="SAM" id="MobiDB-lite"/>
    </source>
</evidence>
<dbReference type="GO" id="GO:0008234">
    <property type="term" value="F:cysteine-type peptidase activity"/>
    <property type="evidence" value="ECO:0007669"/>
    <property type="project" value="UniProtKB-KW"/>
</dbReference>
<evidence type="ECO:0000313" key="10">
    <source>
        <dbReference type="EMBL" id="NEZ47352.1"/>
    </source>
</evidence>
<dbReference type="SUPFAM" id="SSF54001">
    <property type="entry name" value="Cysteine proteinases"/>
    <property type="match status" value="1"/>
</dbReference>
<evidence type="ECO:0000256" key="6">
    <source>
        <dbReference type="SAM" id="Coils"/>
    </source>
</evidence>
<dbReference type="Gene3D" id="3.90.1720.10">
    <property type="entry name" value="endopeptidase domain like (from Nostoc punctiforme)"/>
    <property type="match status" value="1"/>
</dbReference>
<feature type="chain" id="PRO_5026875948" description="NlpC/P60 domain-containing protein" evidence="8">
    <location>
        <begin position="26"/>
        <end position="370"/>
    </location>
</feature>
<reference evidence="10 11" key="1">
    <citation type="submission" date="2019-04" db="EMBL/GenBank/DDBJ databases">
        <title>Genome sequencing of Clostridium botulinum Groups I-IV and Clostridium butyricum.</title>
        <authorList>
            <person name="Brunt J."/>
            <person name="Van Vliet A.H.M."/>
            <person name="Stringer S.C."/>
            <person name="Carter A.T."/>
            <person name="Peck M.W."/>
        </authorList>
    </citation>
    <scope>NUCLEOTIDE SEQUENCE [LARGE SCALE GENOMIC DNA]</scope>
    <source>
        <strain evidence="10 11">IFR 18/094</strain>
    </source>
</reference>
<gene>
    <name evidence="10" type="ORF">FDF74_09115</name>
</gene>
<comment type="similarity">
    <text evidence="1">Belongs to the peptidase C40 family.</text>
</comment>
<dbReference type="InterPro" id="IPR000064">
    <property type="entry name" value="NLP_P60_dom"/>
</dbReference>
<protein>
    <recommendedName>
        <fullName evidence="9">NlpC/P60 domain-containing protein</fullName>
    </recommendedName>
</protein>
<dbReference type="InterPro" id="IPR038765">
    <property type="entry name" value="Papain-like_cys_pep_sf"/>
</dbReference>
<dbReference type="PANTHER" id="PTHR47053">
    <property type="entry name" value="MUREIN DD-ENDOPEPTIDASE MEPH-RELATED"/>
    <property type="match status" value="1"/>
</dbReference>
<proteinExistence type="inferred from homology"/>
<feature type="compositionally biased region" description="Polar residues" evidence="7">
    <location>
        <begin position="221"/>
        <end position="243"/>
    </location>
</feature>
<dbReference type="InterPro" id="IPR057309">
    <property type="entry name" value="PcsB_CC"/>
</dbReference>
<evidence type="ECO:0000256" key="4">
    <source>
        <dbReference type="ARBA" id="ARBA00022801"/>
    </source>
</evidence>
<keyword evidence="11" id="KW-1185">Reference proteome</keyword>
<dbReference type="GO" id="GO:0006508">
    <property type="term" value="P:proteolysis"/>
    <property type="evidence" value="ECO:0007669"/>
    <property type="project" value="UniProtKB-KW"/>
</dbReference>
<name>A0A6M0RAV6_9CLOT</name>
<evidence type="ECO:0000256" key="8">
    <source>
        <dbReference type="SAM" id="SignalP"/>
    </source>
</evidence>
<dbReference type="InterPro" id="IPR051202">
    <property type="entry name" value="Peptidase_C40"/>
</dbReference>
<dbReference type="EMBL" id="SXDP01000007">
    <property type="protein sequence ID" value="NEZ47352.1"/>
    <property type="molecule type" value="Genomic_DNA"/>
</dbReference>
<comment type="caution">
    <text evidence="10">The sequence shown here is derived from an EMBL/GenBank/DDBJ whole genome shotgun (WGS) entry which is preliminary data.</text>
</comment>
<feature type="signal peptide" evidence="8">
    <location>
        <begin position="1"/>
        <end position="25"/>
    </location>
</feature>
<evidence type="ECO:0000256" key="2">
    <source>
        <dbReference type="ARBA" id="ARBA00022670"/>
    </source>
</evidence>
<dbReference type="Pfam" id="PF00877">
    <property type="entry name" value="NLPC_P60"/>
    <property type="match status" value="1"/>
</dbReference>
<dbReference type="Pfam" id="PF24568">
    <property type="entry name" value="CC_PcsB"/>
    <property type="match status" value="1"/>
</dbReference>
<dbReference type="Proteomes" id="UP000473885">
    <property type="component" value="Unassembled WGS sequence"/>
</dbReference>
<feature type="region of interest" description="Disordered" evidence="7">
    <location>
        <begin position="205"/>
        <end position="254"/>
    </location>
</feature>
<organism evidence="10 11">
    <name type="scientific">Clostridium niameyense</name>
    <dbReference type="NCBI Taxonomy" id="1622073"/>
    <lineage>
        <taxon>Bacteria</taxon>
        <taxon>Bacillati</taxon>
        <taxon>Bacillota</taxon>
        <taxon>Clostridia</taxon>
        <taxon>Eubacteriales</taxon>
        <taxon>Clostridiaceae</taxon>
        <taxon>Clostridium</taxon>
    </lineage>
</organism>
<dbReference type="AlphaFoldDB" id="A0A6M0RAV6"/>
<keyword evidence="3 8" id="KW-0732">Signal</keyword>
<feature type="coiled-coil region" evidence="6">
    <location>
        <begin position="36"/>
        <end position="98"/>
    </location>
</feature>
<keyword evidence="2" id="KW-0645">Protease</keyword>
<accession>A0A6M0RAV6</accession>
<evidence type="ECO:0000256" key="1">
    <source>
        <dbReference type="ARBA" id="ARBA00007074"/>
    </source>
</evidence>